<accession>A0A4Y8JUB7</accession>
<proteinExistence type="predicted"/>
<evidence type="ECO:0000313" key="2">
    <source>
        <dbReference type="Proteomes" id="UP000297472"/>
    </source>
</evidence>
<sequence>MGVLIVPALDAEPWPTLGPQVCDFIEERAIFGPGSLKGQAARLDDEKRAAIYRLYELYPQGHDLAGRRRFKRGGLSWRKGLAKTEFGAWITLAELHPEAEVRFDGWDANGNPVGRPVVFPYIPMMAVTEGQVAELAYGVLLYIVQEGPDADLFDAGLDRIIRLDHRGKADGRAVPVSNSPGSRDGALTTFQYFDEPHRLYLPNHHKAYETMMANMEKRVLEDPWALSTSTAGQPGQGSIEENTFHNAEAIAAGKVDEPDLFYFHRDSSGNHDLDTMEGRIAAIKEATGPVGEYGPGQFYGIAKQWDRSGVDKSYLERVWLNRWTKSAAQAFDPARWTFLTATKASIPEGALVTVGFDGARFRDATAFVVTDVTTGVQILGPDSNPDHDWLWERPEDDDTWEVPEEEVTEALAWIMKHFDVWKLYGDPPHWTETLGSWSARWPDQVEEWFTARRVPMAYALRQYVEALDSGLTTHPPDVNFARHIGNAGRKDLKILDDFGEPLWILQKQELEKKFDAAMAAVLSWKACLDARKAGAKPRRKPKVRVRRVR</sequence>
<keyword evidence="2" id="KW-1185">Reference proteome</keyword>
<protein>
    <submittedName>
        <fullName evidence="1">Large terminase</fullName>
    </submittedName>
</protein>
<name>A0A4Y8JUB7_9MICO</name>
<evidence type="ECO:0000313" key="1">
    <source>
        <dbReference type="EMBL" id="TFD27511.1"/>
    </source>
</evidence>
<dbReference type="EMBL" id="SOHA01000039">
    <property type="protein sequence ID" value="TFD27511.1"/>
    <property type="molecule type" value="Genomic_DNA"/>
</dbReference>
<dbReference type="RefSeq" id="WP_134425381.1">
    <property type="nucleotide sequence ID" value="NZ_SOHA01000039.1"/>
</dbReference>
<dbReference type="AlphaFoldDB" id="A0A4Y8JUB7"/>
<dbReference type="OrthoDB" id="3197057at2"/>
<dbReference type="Proteomes" id="UP000297472">
    <property type="component" value="Unassembled WGS sequence"/>
</dbReference>
<organism evidence="1 2">
    <name type="scientific">Cryobacterium cryoconiti</name>
    <dbReference type="NCBI Taxonomy" id="1259239"/>
    <lineage>
        <taxon>Bacteria</taxon>
        <taxon>Bacillati</taxon>
        <taxon>Actinomycetota</taxon>
        <taxon>Actinomycetes</taxon>
        <taxon>Micrococcales</taxon>
        <taxon>Microbacteriaceae</taxon>
        <taxon>Cryobacterium</taxon>
    </lineage>
</organism>
<gene>
    <name evidence="1" type="ORF">E3T49_13295</name>
</gene>
<reference evidence="1 2" key="1">
    <citation type="submission" date="2019-03" db="EMBL/GenBank/DDBJ databases">
        <title>Genomics of glacier-inhabiting Cryobacterium strains.</title>
        <authorList>
            <person name="Liu Q."/>
            <person name="Xin Y.-H."/>
        </authorList>
    </citation>
    <scope>NUCLEOTIDE SEQUENCE [LARGE SCALE GENOMIC DNA]</scope>
    <source>
        <strain evidence="1 2">TMT1-51</strain>
    </source>
</reference>
<comment type="caution">
    <text evidence="1">The sequence shown here is derived from an EMBL/GenBank/DDBJ whole genome shotgun (WGS) entry which is preliminary data.</text>
</comment>